<dbReference type="Proteomes" id="UP001595921">
    <property type="component" value="Unassembled WGS sequence"/>
</dbReference>
<dbReference type="SUPFAM" id="SSF46785">
    <property type="entry name" value="Winged helix' DNA-binding domain"/>
    <property type="match status" value="1"/>
</dbReference>
<gene>
    <name evidence="6" type="ORF">ACFO0N_08060</name>
</gene>
<dbReference type="PANTHER" id="PTHR33204:SF18">
    <property type="entry name" value="TRANSCRIPTIONAL REGULATORY PROTEIN"/>
    <property type="match status" value="1"/>
</dbReference>
<keyword evidence="1" id="KW-0805">Transcription regulation</keyword>
<dbReference type="InterPro" id="IPR036388">
    <property type="entry name" value="WH-like_DNA-bd_sf"/>
</dbReference>
<protein>
    <submittedName>
        <fullName evidence="6">Winged helix-turn-helix transcriptional regulator</fullName>
    </submittedName>
</protein>
<accession>A0ABD5PAI0</accession>
<organism evidence="6 7">
    <name type="scientific">Halobium salinum</name>
    <dbReference type="NCBI Taxonomy" id="1364940"/>
    <lineage>
        <taxon>Archaea</taxon>
        <taxon>Methanobacteriati</taxon>
        <taxon>Methanobacteriota</taxon>
        <taxon>Stenosarchaea group</taxon>
        <taxon>Halobacteria</taxon>
        <taxon>Halobacteriales</taxon>
        <taxon>Haloferacaceae</taxon>
        <taxon>Halobium</taxon>
    </lineage>
</organism>
<dbReference type="InterPro" id="IPR002577">
    <property type="entry name" value="HTH_HxlR"/>
</dbReference>
<dbReference type="PANTHER" id="PTHR33204">
    <property type="entry name" value="TRANSCRIPTIONAL REGULATOR, MARR FAMILY"/>
    <property type="match status" value="1"/>
</dbReference>
<evidence type="ECO:0000313" key="7">
    <source>
        <dbReference type="Proteomes" id="UP001595921"/>
    </source>
</evidence>
<keyword evidence="7" id="KW-1185">Reference proteome</keyword>
<dbReference type="Gene3D" id="1.10.10.10">
    <property type="entry name" value="Winged helix-like DNA-binding domain superfamily/Winged helix DNA-binding domain"/>
    <property type="match status" value="1"/>
</dbReference>
<dbReference type="EMBL" id="JBHSDS010000005">
    <property type="protein sequence ID" value="MFC4357902.1"/>
    <property type="molecule type" value="Genomic_DNA"/>
</dbReference>
<dbReference type="Pfam" id="PF01638">
    <property type="entry name" value="HxlR"/>
    <property type="match status" value="1"/>
</dbReference>
<dbReference type="PROSITE" id="PS51118">
    <property type="entry name" value="HTH_HXLR"/>
    <property type="match status" value="1"/>
</dbReference>
<evidence type="ECO:0000256" key="4">
    <source>
        <dbReference type="SAM" id="MobiDB-lite"/>
    </source>
</evidence>
<evidence type="ECO:0000259" key="5">
    <source>
        <dbReference type="PROSITE" id="PS51118"/>
    </source>
</evidence>
<comment type="caution">
    <text evidence="6">The sequence shown here is derived from an EMBL/GenBank/DDBJ whole genome shotgun (WGS) entry which is preliminary data.</text>
</comment>
<dbReference type="InterPro" id="IPR036390">
    <property type="entry name" value="WH_DNA-bd_sf"/>
</dbReference>
<dbReference type="RefSeq" id="WP_267624632.1">
    <property type="nucleotide sequence ID" value="NZ_JAODIW010000009.1"/>
</dbReference>
<proteinExistence type="predicted"/>
<evidence type="ECO:0000256" key="1">
    <source>
        <dbReference type="ARBA" id="ARBA00023015"/>
    </source>
</evidence>
<feature type="region of interest" description="Disordered" evidence="4">
    <location>
        <begin position="1"/>
        <end position="27"/>
    </location>
</feature>
<reference evidence="6 7" key="1">
    <citation type="journal article" date="2019" name="Int. J. Syst. Evol. Microbiol.">
        <title>The Global Catalogue of Microorganisms (GCM) 10K type strain sequencing project: providing services to taxonomists for standard genome sequencing and annotation.</title>
        <authorList>
            <consortium name="The Broad Institute Genomics Platform"/>
            <consortium name="The Broad Institute Genome Sequencing Center for Infectious Disease"/>
            <person name="Wu L."/>
            <person name="Ma J."/>
        </authorList>
    </citation>
    <scope>NUCLEOTIDE SEQUENCE [LARGE SCALE GENOMIC DNA]</scope>
    <source>
        <strain evidence="6 7">CGMCC 1.12553</strain>
    </source>
</reference>
<evidence type="ECO:0000256" key="3">
    <source>
        <dbReference type="ARBA" id="ARBA00023163"/>
    </source>
</evidence>
<name>A0ABD5PAI0_9EURY</name>
<evidence type="ECO:0000313" key="6">
    <source>
        <dbReference type="EMBL" id="MFC4357902.1"/>
    </source>
</evidence>
<evidence type="ECO:0000256" key="2">
    <source>
        <dbReference type="ARBA" id="ARBA00023125"/>
    </source>
</evidence>
<keyword evidence="3" id="KW-0804">Transcription</keyword>
<sequence length="152" mass="17013">MERDFDFTRTVGIEGEKRQETTGGRSEYVELEYAESHTETEPTGFGHPSPAQLQEGFTTVATLIGRKWHLVILDQLLTTGPLGFSALLRRIDGISSKVLSESLTDLEENGFISRTVVSDRPFRVEYAMTNRGYSLRPVLDAVRVGFDDGVDR</sequence>
<dbReference type="AlphaFoldDB" id="A0ABD5PAI0"/>
<feature type="domain" description="HTH hxlR-type" evidence="5">
    <location>
        <begin position="49"/>
        <end position="152"/>
    </location>
</feature>
<dbReference type="GO" id="GO:0003677">
    <property type="term" value="F:DNA binding"/>
    <property type="evidence" value="ECO:0007669"/>
    <property type="project" value="UniProtKB-KW"/>
</dbReference>
<keyword evidence="2" id="KW-0238">DNA-binding</keyword>